<dbReference type="Gene3D" id="3.90.79.10">
    <property type="entry name" value="Nucleoside Triphosphate Pyrophosphohydrolase"/>
    <property type="match status" value="1"/>
</dbReference>
<dbReference type="InterPro" id="IPR015797">
    <property type="entry name" value="NUDIX_hydrolase-like_dom_sf"/>
</dbReference>
<evidence type="ECO:0000259" key="1">
    <source>
        <dbReference type="Pfam" id="PF00293"/>
    </source>
</evidence>
<dbReference type="EMBL" id="BAAAMK010000008">
    <property type="protein sequence ID" value="GAA1962388.1"/>
    <property type="molecule type" value="Genomic_DNA"/>
</dbReference>
<comment type="caution">
    <text evidence="2">The sequence shown here is derived from an EMBL/GenBank/DDBJ whole genome shotgun (WGS) entry which is preliminary data.</text>
</comment>
<protein>
    <submittedName>
        <fullName evidence="2">NUDIX hydrolase</fullName>
    </submittedName>
</protein>
<keyword evidence="3" id="KW-1185">Reference proteome</keyword>
<accession>A0ABN2R289</accession>
<sequence>MAWQTRAQRTVYENQWIRVVEDEVIRPDGEPGIYGVVEMQHPAVFVVAMTAADEVLLVTVDRHTVGESIEVPAGGSDGEDALLAAQRELLEETGYAASEWCEIGRMAALNGVARAPETVFLATGLEIAASAGHSQHEEGISQVRAVPWAEVWRLVREGAITDGETVAALGFAAVHLGRVS</sequence>
<dbReference type="Pfam" id="PF00293">
    <property type="entry name" value="NUDIX"/>
    <property type="match status" value="1"/>
</dbReference>
<evidence type="ECO:0000313" key="2">
    <source>
        <dbReference type="EMBL" id="GAA1962388.1"/>
    </source>
</evidence>
<reference evidence="2 3" key="1">
    <citation type="journal article" date="2019" name="Int. J. Syst. Evol. Microbiol.">
        <title>The Global Catalogue of Microorganisms (GCM) 10K type strain sequencing project: providing services to taxonomists for standard genome sequencing and annotation.</title>
        <authorList>
            <consortium name="The Broad Institute Genomics Platform"/>
            <consortium name="The Broad Institute Genome Sequencing Center for Infectious Disease"/>
            <person name="Wu L."/>
            <person name="Ma J."/>
        </authorList>
    </citation>
    <scope>NUCLEOTIDE SEQUENCE [LARGE SCALE GENOMIC DNA]</scope>
    <source>
        <strain evidence="2 3">JCM 13584</strain>
    </source>
</reference>
<organism evidence="2 3">
    <name type="scientific">Agromyces allii</name>
    <dbReference type="NCBI Taxonomy" id="393607"/>
    <lineage>
        <taxon>Bacteria</taxon>
        <taxon>Bacillati</taxon>
        <taxon>Actinomycetota</taxon>
        <taxon>Actinomycetes</taxon>
        <taxon>Micrococcales</taxon>
        <taxon>Microbacteriaceae</taxon>
        <taxon>Agromyces</taxon>
    </lineage>
</organism>
<dbReference type="InterPro" id="IPR000086">
    <property type="entry name" value="NUDIX_hydrolase_dom"/>
</dbReference>
<gene>
    <name evidence="2" type="ORF">GCM10009717_31500</name>
</gene>
<proteinExistence type="predicted"/>
<feature type="domain" description="Nudix hydrolase" evidence="1">
    <location>
        <begin position="39"/>
        <end position="165"/>
    </location>
</feature>
<dbReference type="Proteomes" id="UP001499954">
    <property type="component" value="Unassembled WGS sequence"/>
</dbReference>
<name>A0ABN2R289_9MICO</name>
<dbReference type="SUPFAM" id="SSF55811">
    <property type="entry name" value="Nudix"/>
    <property type="match status" value="1"/>
</dbReference>
<dbReference type="RefSeq" id="WP_157415250.1">
    <property type="nucleotide sequence ID" value="NZ_BAAAMK010000008.1"/>
</dbReference>
<keyword evidence="2" id="KW-0378">Hydrolase</keyword>
<evidence type="ECO:0000313" key="3">
    <source>
        <dbReference type="Proteomes" id="UP001499954"/>
    </source>
</evidence>
<dbReference type="GO" id="GO:0016787">
    <property type="term" value="F:hydrolase activity"/>
    <property type="evidence" value="ECO:0007669"/>
    <property type="project" value="UniProtKB-KW"/>
</dbReference>